<sequence>MMRNCRRCKNVEPFSIHANCPSPCIRNNSPTSAGSPSFATRLSNTLIMFAFYLDVKVLNWEGSIENLYIKIEKMRRLNRILYKRRHLLLKWDQQCKML</sequence>
<evidence type="ECO:0000313" key="1">
    <source>
        <dbReference type="EMBL" id="KRZ59500.1"/>
    </source>
</evidence>
<dbReference type="OrthoDB" id="10426734at2759"/>
<name>A0A0V1LJI4_9BILA</name>
<dbReference type="EMBL" id="JYDW01000041">
    <property type="protein sequence ID" value="KRZ59500.1"/>
    <property type="molecule type" value="Genomic_DNA"/>
</dbReference>
<protein>
    <submittedName>
        <fullName evidence="1">Uncharacterized protein</fullName>
    </submittedName>
</protein>
<reference evidence="1 2" key="1">
    <citation type="submission" date="2015-05" db="EMBL/GenBank/DDBJ databases">
        <title>Evolution of Trichinella species and genotypes.</title>
        <authorList>
            <person name="Korhonen P.K."/>
            <person name="Edoardo P."/>
            <person name="Giuseppe L.R."/>
            <person name="Gasser R.B."/>
        </authorList>
    </citation>
    <scope>NUCLEOTIDE SEQUENCE [LARGE SCALE GENOMIC DNA]</scope>
    <source>
        <strain evidence="1">ISS10</strain>
    </source>
</reference>
<dbReference type="Proteomes" id="UP000054721">
    <property type="component" value="Unassembled WGS sequence"/>
</dbReference>
<dbReference type="AlphaFoldDB" id="A0A0V1LJI4"/>
<proteinExistence type="predicted"/>
<accession>A0A0V1LJI4</accession>
<gene>
    <name evidence="1" type="ORF">T02_6424</name>
</gene>
<organism evidence="1 2">
    <name type="scientific">Trichinella nativa</name>
    <dbReference type="NCBI Taxonomy" id="6335"/>
    <lineage>
        <taxon>Eukaryota</taxon>
        <taxon>Metazoa</taxon>
        <taxon>Ecdysozoa</taxon>
        <taxon>Nematoda</taxon>
        <taxon>Enoplea</taxon>
        <taxon>Dorylaimia</taxon>
        <taxon>Trichinellida</taxon>
        <taxon>Trichinellidae</taxon>
        <taxon>Trichinella</taxon>
    </lineage>
</organism>
<comment type="caution">
    <text evidence="1">The sequence shown here is derived from an EMBL/GenBank/DDBJ whole genome shotgun (WGS) entry which is preliminary data.</text>
</comment>
<keyword evidence="2" id="KW-1185">Reference proteome</keyword>
<evidence type="ECO:0000313" key="2">
    <source>
        <dbReference type="Proteomes" id="UP000054721"/>
    </source>
</evidence>